<name>A0AAU8ML73_9GAMM</name>
<dbReference type="InterPro" id="IPR011464">
    <property type="entry name" value="DUF1570"/>
</dbReference>
<gene>
    <name evidence="2" type="ORF">ABU614_15825</name>
</gene>
<dbReference type="EMBL" id="CP159925">
    <property type="protein sequence ID" value="XCO73849.1"/>
    <property type="molecule type" value="Genomic_DNA"/>
</dbReference>
<accession>A0AAU8ML73</accession>
<dbReference type="RefSeq" id="WP_363796746.1">
    <property type="nucleotide sequence ID" value="NZ_CP159925.1"/>
</dbReference>
<feature type="domain" description="DUF1570" evidence="1">
    <location>
        <begin position="145"/>
        <end position="263"/>
    </location>
</feature>
<reference evidence="2" key="1">
    <citation type="submission" date="2024-06" db="EMBL/GenBank/DDBJ databases">
        <authorList>
            <person name="Li S."/>
        </authorList>
    </citation>
    <scope>NUCLEOTIDE SEQUENCE</scope>
    <source>
        <strain evidence="2">SR10</strain>
    </source>
</reference>
<protein>
    <submittedName>
        <fullName evidence="2">DUF1570 domain-containing protein</fullName>
    </submittedName>
</protein>
<evidence type="ECO:0000313" key="2">
    <source>
        <dbReference type="EMBL" id="XCO73849.1"/>
    </source>
</evidence>
<organism evidence="2">
    <name type="scientific">Lysobacter firmicutimachus</name>
    <dbReference type="NCBI Taxonomy" id="1792846"/>
    <lineage>
        <taxon>Bacteria</taxon>
        <taxon>Pseudomonadati</taxon>
        <taxon>Pseudomonadota</taxon>
        <taxon>Gammaproteobacteria</taxon>
        <taxon>Lysobacterales</taxon>
        <taxon>Lysobacteraceae</taxon>
        <taxon>Lysobacter</taxon>
    </lineage>
</organism>
<evidence type="ECO:0000259" key="1">
    <source>
        <dbReference type="Pfam" id="PF07607"/>
    </source>
</evidence>
<dbReference type="Pfam" id="PF07607">
    <property type="entry name" value="DUF1570"/>
    <property type="match status" value="1"/>
</dbReference>
<sequence length="316" mass="35688">MTAVVGRRWSGVWLAALLLGPGCDRSPQPAPTPAARPASDANAAWMAAARRHRTEHYLIATTATPEQAARVGVAVEQLHRAYRSHFAGHLDADQPGAPLNLVLYRDRPEFVAHNRSHSWAEAYYRPPYCYAYYAGGRENTYHWMLHEATHQLNREVAGWTRLPKWINEGVASYFGASRIQDGQLAPGTIDPNAYPIWWLTDTPFSGNLQRDIAEQRVIGLRRLMTDTGPDVRVHLNLYYIEYWSLTHFLFHGQDGRYADAYRRLVAAGGGDLAEFERRIGPVERIEREWYSYLQWLQAEQAIVENPALLAPPAAGG</sequence>
<dbReference type="AlphaFoldDB" id="A0AAU8ML73"/>
<proteinExistence type="predicted"/>